<keyword evidence="1" id="KW-0812">Transmembrane</keyword>
<protein>
    <submittedName>
        <fullName evidence="3">Putative ribonuclease H protein</fullName>
    </submittedName>
</protein>
<dbReference type="PROSITE" id="PS50878">
    <property type="entry name" value="RT_POL"/>
    <property type="match status" value="1"/>
</dbReference>
<name>A0A438C3F8_VITVI</name>
<reference evidence="3 4" key="1">
    <citation type="journal article" date="2018" name="PLoS Genet.">
        <title>Population sequencing reveals clonal diversity and ancestral inbreeding in the grapevine cultivar Chardonnay.</title>
        <authorList>
            <person name="Roach M.J."/>
            <person name="Johnson D.L."/>
            <person name="Bohlmann J."/>
            <person name="van Vuuren H.J."/>
            <person name="Jones S.J."/>
            <person name="Pretorius I.S."/>
            <person name="Schmidt S.A."/>
            <person name="Borneman A.R."/>
        </authorList>
    </citation>
    <scope>NUCLEOTIDE SEQUENCE [LARGE SCALE GENOMIC DNA]</scope>
    <source>
        <strain evidence="4">cv. Chardonnay</strain>
        <tissue evidence="3">Leaf</tissue>
    </source>
</reference>
<keyword evidence="1" id="KW-0472">Membrane</keyword>
<accession>A0A438C3F8</accession>
<evidence type="ECO:0000313" key="3">
    <source>
        <dbReference type="EMBL" id="RVW17784.1"/>
    </source>
</evidence>
<dbReference type="EMBL" id="QGNW01002574">
    <property type="protein sequence ID" value="RVW17784.1"/>
    <property type="molecule type" value="Genomic_DNA"/>
</dbReference>
<evidence type="ECO:0000259" key="2">
    <source>
        <dbReference type="PROSITE" id="PS50878"/>
    </source>
</evidence>
<dbReference type="AlphaFoldDB" id="A0A438C3F8"/>
<dbReference type="InterPro" id="IPR043502">
    <property type="entry name" value="DNA/RNA_pol_sf"/>
</dbReference>
<dbReference type="PANTHER" id="PTHR33116">
    <property type="entry name" value="REVERSE TRANSCRIPTASE ZINC-BINDING DOMAIN-CONTAINING PROTEIN-RELATED-RELATED"/>
    <property type="match status" value="1"/>
</dbReference>
<organism evidence="3 4">
    <name type="scientific">Vitis vinifera</name>
    <name type="common">Grape</name>
    <dbReference type="NCBI Taxonomy" id="29760"/>
    <lineage>
        <taxon>Eukaryota</taxon>
        <taxon>Viridiplantae</taxon>
        <taxon>Streptophyta</taxon>
        <taxon>Embryophyta</taxon>
        <taxon>Tracheophyta</taxon>
        <taxon>Spermatophyta</taxon>
        <taxon>Magnoliopsida</taxon>
        <taxon>eudicotyledons</taxon>
        <taxon>Gunneridae</taxon>
        <taxon>Pentapetalae</taxon>
        <taxon>rosids</taxon>
        <taxon>Vitales</taxon>
        <taxon>Vitaceae</taxon>
        <taxon>Viteae</taxon>
        <taxon>Vitis</taxon>
    </lineage>
</organism>
<dbReference type="Pfam" id="PF00078">
    <property type="entry name" value="RVT_1"/>
    <property type="match status" value="1"/>
</dbReference>
<dbReference type="PANTHER" id="PTHR33116:SF78">
    <property type="entry name" value="OS12G0587133 PROTEIN"/>
    <property type="match status" value="1"/>
</dbReference>
<evidence type="ECO:0000256" key="1">
    <source>
        <dbReference type="SAM" id="Phobius"/>
    </source>
</evidence>
<feature type="domain" description="Reverse transcriptase" evidence="2">
    <location>
        <begin position="1"/>
        <end position="251"/>
    </location>
</feature>
<dbReference type="Proteomes" id="UP000288805">
    <property type="component" value="Unassembled WGS sequence"/>
</dbReference>
<sequence>MLKKVVSKVVSQAQNAFLEGRQILDAVLIANEAIDSMLKMNENRVLCKLDIEKVYDHISWNFLLIMMRKMGFGEKWASWISWCISTASFSVLVNGIPSGFFNSIRGLRQGDPLSPYLFVIGMKALTNLINRAKASQEQTVYLSWILMWFEAISSLKINLDNSKILPVGRVDNVKELASELVASWDGVEERFRKRLAMWKRQFISKGKRITLIRSTLSTIPIYFMSMLRMPRVVRLRLEKNQRDFLWGGRKLEKKSHLAKRLIVYSDETKGGLGVRCLSKLNRALLGKWNWCFVEENEALWHQVINRKYGVEEGGGVPKK</sequence>
<dbReference type="SUPFAM" id="SSF56672">
    <property type="entry name" value="DNA/RNA polymerases"/>
    <property type="match status" value="1"/>
</dbReference>
<evidence type="ECO:0000313" key="4">
    <source>
        <dbReference type="Proteomes" id="UP000288805"/>
    </source>
</evidence>
<dbReference type="InterPro" id="IPR000477">
    <property type="entry name" value="RT_dom"/>
</dbReference>
<proteinExistence type="predicted"/>
<comment type="caution">
    <text evidence="3">The sequence shown here is derived from an EMBL/GenBank/DDBJ whole genome shotgun (WGS) entry which is preliminary data.</text>
</comment>
<feature type="transmembrane region" description="Helical" evidence="1">
    <location>
        <begin position="76"/>
        <end position="93"/>
    </location>
</feature>
<keyword evidence="1" id="KW-1133">Transmembrane helix</keyword>
<gene>
    <name evidence="3" type="primary">VvCHDh000004_465</name>
    <name evidence="3" type="ORF">CK203_071732</name>
</gene>